<comment type="caution">
    <text evidence="3">The sequence shown here is derived from an EMBL/GenBank/DDBJ whole genome shotgun (WGS) entry which is preliminary data.</text>
</comment>
<dbReference type="EMBL" id="CALNXK010000023">
    <property type="protein sequence ID" value="CAH3110551.1"/>
    <property type="molecule type" value="Genomic_DNA"/>
</dbReference>
<evidence type="ECO:0000256" key="1">
    <source>
        <dbReference type="SAM" id="Coils"/>
    </source>
</evidence>
<feature type="compositionally biased region" description="Basic and acidic residues" evidence="2">
    <location>
        <begin position="1"/>
        <end position="16"/>
    </location>
</feature>
<reference evidence="3 4" key="1">
    <citation type="submission" date="2022-05" db="EMBL/GenBank/DDBJ databases">
        <authorList>
            <consortium name="Genoscope - CEA"/>
            <person name="William W."/>
        </authorList>
    </citation>
    <scope>NUCLEOTIDE SEQUENCE [LARGE SCALE GENOMIC DNA]</scope>
</reference>
<keyword evidence="1" id="KW-0175">Coiled coil</keyword>
<dbReference type="Proteomes" id="UP001159405">
    <property type="component" value="Unassembled WGS sequence"/>
</dbReference>
<gene>
    <name evidence="3" type="ORF">PLOB_00019589</name>
</gene>
<feature type="region of interest" description="Disordered" evidence="2">
    <location>
        <begin position="1"/>
        <end position="33"/>
    </location>
</feature>
<name>A0ABN8NI86_9CNID</name>
<keyword evidence="4" id="KW-1185">Reference proteome</keyword>
<evidence type="ECO:0000313" key="4">
    <source>
        <dbReference type="Proteomes" id="UP001159405"/>
    </source>
</evidence>
<evidence type="ECO:0000256" key="2">
    <source>
        <dbReference type="SAM" id="MobiDB-lite"/>
    </source>
</evidence>
<sequence>MGKDKADKNPSKRLRENGSQTDEDDEHVGVGGVMSARLEEMNTKLDQEEIESLQESQKETSAQVKENNEDIDFLFEDIGALRRRNIKLEAYTRRENVRIFNVGEEEDENTEELERSSLSGQRICSLLL</sequence>
<proteinExistence type="predicted"/>
<protein>
    <submittedName>
        <fullName evidence="3">Uncharacterized protein</fullName>
    </submittedName>
</protein>
<evidence type="ECO:0000313" key="3">
    <source>
        <dbReference type="EMBL" id="CAH3110551.1"/>
    </source>
</evidence>
<accession>A0ABN8NI86</accession>
<feature type="coiled-coil region" evidence="1">
    <location>
        <begin position="38"/>
        <end position="70"/>
    </location>
</feature>
<organism evidence="3 4">
    <name type="scientific">Porites lobata</name>
    <dbReference type="NCBI Taxonomy" id="104759"/>
    <lineage>
        <taxon>Eukaryota</taxon>
        <taxon>Metazoa</taxon>
        <taxon>Cnidaria</taxon>
        <taxon>Anthozoa</taxon>
        <taxon>Hexacorallia</taxon>
        <taxon>Scleractinia</taxon>
        <taxon>Fungiina</taxon>
        <taxon>Poritidae</taxon>
        <taxon>Porites</taxon>
    </lineage>
</organism>